<dbReference type="CDD" id="cd12108">
    <property type="entry name" value="Hr-like"/>
    <property type="match status" value="3"/>
</dbReference>
<dbReference type="GO" id="GO:0016020">
    <property type="term" value="C:membrane"/>
    <property type="evidence" value="ECO:0007669"/>
    <property type="project" value="UniProtKB-SubCell"/>
</dbReference>
<dbReference type="SUPFAM" id="SSF57850">
    <property type="entry name" value="RING/U-box"/>
    <property type="match status" value="1"/>
</dbReference>
<comment type="subunit">
    <text evidence="17">Binds zinc and iron ions.</text>
</comment>
<dbReference type="PROSITE" id="PS00636">
    <property type="entry name" value="DNAJ_1"/>
    <property type="match status" value="1"/>
</dbReference>
<dbReference type="Pfam" id="PF05495">
    <property type="entry name" value="zf-CHY"/>
    <property type="match status" value="1"/>
</dbReference>
<dbReference type="SUPFAM" id="SSF161219">
    <property type="entry name" value="CHY zinc finger-like"/>
    <property type="match status" value="1"/>
</dbReference>
<evidence type="ECO:0000256" key="2">
    <source>
        <dbReference type="ARBA" id="ARBA00004167"/>
    </source>
</evidence>
<dbReference type="InterPro" id="IPR018253">
    <property type="entry name" value="DnaJ_domain_CS"/>
</dbReference>
<dbReference type="InterPro" id="IPR001623">
    <property type="entry name" value="DnaJ_domain"/>
</dbReference>
<evidence type="ECO:0000256" key="5">
    <source>
        <dbReference type="ARBA" id="ARBA00022692"/>
    </source>
</evidence>
<dbReference type="PANTHER" id="PTHR44272:SF3">
    <property type="entry name" value="J DOMAIN-CONTAINING PROTEIN"/>
    <property type="match status" value="1"/>
</dbReference>
<dbReference type="EMBL" id="UZAU01000358">
    <property type="status" value="NOT_ANNOTATED_CDS"/>
    <property type="molecule type" value="Genomic_DNA"/>
</dbReference>
<dbReference type="InterPro" id="IPR012312">
    <property type="entry name" value="Hemerythrin-like"/>
</dbReference>
<evidence type="ECO:0000256" key="14">
    <source>
        <dbReference type="ARBA" id="ARBA00023186"/>
    </source>
</evidence>
<dbReference type="Pfam" id="PF01814">
    <property type="entry name" value="Hemerythrin"/>
    <property type="match status" value="3"/>
</dbReference>
<dbReference type="Gene3D" id="1.10.287.110">
    <property type="entry name" value="DnaJ domain"/>
    <property type="match status" value="1"/>
</dbReference>
<evidence type="ECO:0000256" key="11">
    <source>
        <dbReference type="ARBA" id="ARBA00023004"/>
    </source>
</evidence>
<keyword evidence="9" id="KW-0862">Zinc</keyword>
<evidence type="ECO:0000256" key="3">
    <source>
        <dbReference type="ARBA" id="ARBA00004906"/>
    </source>
</evidence>
<dbReference type="GO" id="GO:0034756">
    <property type="term" value="P:regulation of iron ion transport"/>
    <property type="evidence" value="ECO:0007669"/>
    <property type="project" value="UniProtKB-ARBA"/>
</dbReference>
<dbReference type="InterPro" id="IPR013083">
    <property type="entry name" value="Znf_RING/FYVE/PHD"/>
</dbReference>
<evidence type="ECO:0000256" key="7">
    <source>
        <dbReference type="ARBA" id="ARBA00022771"/>
    </source>
</evidence>
<evidence type="ECO:0000256" key="1">
    <source>
        <dbReference type="ARBA" id="ARBA00004123"/>
    </source>
</evidence>
<name>A0A803PIY0_CANSA</name>
<feature type="region of interest" description="Disordered" evidence="20">
    <location>
        <begin position="1567"/>
        <end position="1627"/>
    </location>
</feature>
<keyword evidence="6" id="KW-0479">Metal-binding</keyword>
<protein>
    <recommendedName>
        <fullName evidence="27">Zinc finger protein</fullName>
    </recommendedName>
</protein>
<reference evidence="25" key="2">
    <citation type="submission" date="2021-03" db="UniProtKB">
        <authorList>
            <consortium name="EnsemblPlants"/>
        </authorList>
    </citation>
    <scope>IDENTIFICATION</scope>
</reference>
<feature type="coiled-coil region" evidence="19">
    <location>
        <begin position="1504"/>
        <end position="1545"/>
    </location>
</feature>
<dbReference type="GO" id="GO:0061630">
    <property type="term" value="F:ubiquitin protein ligase activity"/>
    <property type="evidence" value="ECO:0007669"/>
    <property type="project" value="UniProtKB-ARBA"/>
</dbReference>
<dbReference type="GO" id="GO:0098711">
    <property type="term" value="P:iron ion import across plasma membrane"/>
    <property type="evidence" value="ECO:0007669"/>
    <property type="project" value="UniProtKB-ARBA"/>
</dbReference>
<keyword evidence="14" id="KW-0143">Chaperone</keyword>
<dbReference type="InterPro" id="IPR037275">
    <property type="entry name" value="Znf_CTCHY_sf"/>
</dbReference>
<dbReference type="PANTHER" id="PTHR44272">
    <property type="entry name" value="DNAJ DOMAIN (PROKARYOTIC HEAT SHOCK PROTEIN)"/>
    <property type="match status" value="1"/>
</dbReference>
<dbReference type="GO" id="GO:0008270">
    <property type="term" value="F:zinc ion binding"/>
    <property type="evidence" value="ECO:0007669"/>
    <property type="project" value="UniProtKB-KW"/>
</dbReference>
<dbReference type="PROSITE" id="PS50089">
    <property type="entry name" value="ZF_RING_2"/>
    <property type="match status" value="1"/>
</dbReference>
<evidence type="ECO:0000256" key="13">
    <source>
        <dbReference type="ARBA" id="ARBA00023136"/>
    </source>
</evidence>
<dbReference type="SUPFAM" id="SSF46565">
    <property type="entry name" value="Chaperone J-domain"/>
    <property type="match status" value="1"/>
</dbReference>
<dbReference type="Pfam" id="PF14599">
    <property type="entry name" value="zinc_ribbon_6"/>
    <property type="match status" value="1"/>
</dbReference>
<feature type="domain" description="CTCHY-type" evidence="24">
    <location>
        <begin position="1046"/>
        <end position="1109"/>
    </location>
</feature>
<feature type="domain" description="CHY-type" evidence="23">
    <location>
        <begin position="974"/>
        <end position="1043"/>
    </location>
</feature>
<dbReference type="InterPro" id="IPR008913">
    <property type="entry name" value="Znf_CHY"/>
</dbReference>
<dbReference type="SMART" id="SM00184">
    <property type="entry name" value="RING"/>
    <property type="match status" value="1"/>
</dbReference>
<dbReference type="PROSITE" id="PS51270">
    <property type="entry name" value="ZF_CTCHY"/>
    <property type="match status" value="1"/>
</dbReference>
<keyword evidence="11" id="KW-0408">Iron</keyword>
<dbReference type="InterPro" id="IPR036869">
    <property type="entry name" value="J_dom_sf"/>
</dbReference>
<evidence type="ECO:0000256" key="8">
    <source>
        <dbReference type="ARBA" id="ARBA00022786"/>
    </source>
</evidence>
<dbReference type="GO" id="GO:0005634">
    <property type="term" value="C:nucleus"/>
    <property type="evidence" value="ECO:0007669"/>
    <property type="project" value="UniProtKB-SubCell"/>
</dbReference>
<keyword evidence="7 18" id="KW-0863">Zinc-finger</keyword>
<dbReference type="SMART" id="SM00271">
    <property type="entry name" value="DnaJ"/>
    <property type="match status" value="1"/>
</dbReference>
<dbReference type="Pfam" id="PF00226">
    <property type="entry name" value="DnaJ"/>
    <property type="match status" value="1"/>
</dbReference>
<sequence>MTTPFSSSDGGGVAVMAGPVNPLDPSSSKTCFNDSAIESPVLIFLLFHKAIRSELDVLHRTAVGLATNHGNGADVKPLLERYHFLRSIYKHHCNAEDEVIFPALDIRVKNVARTYSLEHKGESFIFDQLFKLLNSDVEKEESYWRELASCTGALHTSISKHLFKEEEQVLRLLMEKFSHEELASLVWQFLCSIPVNMVAKFLPWLSSSISSDEHQSMCKLLGKVIPEEKLLQQVVFSWMEGVKTSDTHKPSKDNSTGQCHAVGPNAVVRQTEMGHNACKSSKIGKRKHIEMNCDPMTSSVLSPIDEIMLWHNAIKRELNDIADAARKIKLCGHSDLAEFNKRLQFIADVCIFHSLAEDEVIFPAVDAEISFAHEHAEEEIQFDKLRCLIESIQSGEANSSSEFCSKLCSRADQIMANILRHFQNEEAQVLPLAREHFSPERQRELLYQSLRLMPLKLIECVLPWFTGLLSEEEASSFLQNMQMAAPASDLALVTLFSGWACKGHPTNVCISSSIIGFRSTNKLKGTDGGLGEAVSMCNPVCFTKEESLNNQADGGYDSVRPAKCRHLTSLEDTVSCLPGETAKLPELSCSNQSCHVPTLGVNGSDLGVSSLASGKSMRSLAFGPSAPSLNSSLFSWGTDISSSEDGCAKRPIDNIFKFHKAICKDLEYLDVESGKLADCDESFLRQFTGRFQLLWGLYKAHSNAEDDIVFPALESREALHNVSHSYTLDHKQEEKLFEDISSVLNKLTQLNECLNGEFASVDRSDTRREYNELATKLQAMCKSIRVTLDQHVFREELELWPLFDKHFSVEEQDKIVGQIIGTTGAEVLQSMLPWVTSALTQEEQNKMMDTWKQATKNTMFNEWLNEWWNTTPASSHTAVSDNCLSGSSVSESLERSDITFKPGWKDIFRMNENEIRSEIRKVSHVSTLDPRRKTYLTQNLMTSGYIASQQKSTLAADCLNGEDLLGCSPSFRDLEKQVFGCEHYKRNCKLRAACCGQLFTCRFCHDKVSDHSMDRKATTEMMCMQCLQIQPVGPFCKTPSCNEFSMATYYCSICKFFDDEREVYHCPFCNLCRVGKGLGTDQFHCMNCNCCLGMKVPEHKCWEKSLEINCPICCDFLFTSSATVRALPCGHYMHSDCFRAYTCSHYICPICSKSMGDMSVYFGMLDALMASEELPDEYKDLCQEILCNDCDKKGNAPFHWLYHKCKFCGSYNTKCMGLGSKMEGTSAPANRRDPYEVLSVSRDSTDQEIKSAYRKLALKYHPDKNASNPEASELFKEVAYSYSILADPEKRRQYDSAGFEALDAEGMDMEIDLSNLGTVNTMFAALFSKLGVPIKTTISANVLEEAMSGTVTVRPLPIGTSVSGKVEKQCAHFFGVTINEQQAEAGIVVRVTSTAQSKFKLLYFEQDETAGGYGLALQEDSEKTGKVTSAGMYFLHFQVYRMDSTVNALAMAKDPEAAFFKRLEGLQPCEVSELKAGTHIFAVYGDNFFKTATYTIEAVCVKTYEETTEKLKDIEAQILRKRNELRQFETEYRKALARFQEVTNRYSQEKQSVDEMLKQRDNIHSSFSVTRPVNNGGGAGSGLSNGSGRFPGEDSKAESPGEDDGKDKSAKKKWFNLNLKGSDKKLG</sequence>
<dbReference type="PROSITE" id="PS51266">
    <property type="entry name" value="ZF_CHY"/>
    <property type="match status" value="1"/>
</dbReference>
<feature type="domain" description="RING-type" evidence="22">
    <location>
        <begin position="1110"/>
        <end position="1152"/>
    </location>
</feature>
<evidence type="ECO:0000256" key="10">
    <source>
        <dbReference type="ARBA" id="ARBA00022989"/>
    </source>
</evidence>
<evidence type="ECO:0000259" key="22">
    <source>
        <dbReference type="PROSITE" id="PS50089"/>
    </source>
</evidence>
<keyword evidence="10" id="KW-1133">Transmembrane helix</keyword>
<dbReference type="InterPro" id="IPR037274">
    <property type="entry name" value="Znf_CHY_sf"/>
</dbReference>
<feature type="domain" description="J" evidence="21">
    <location>
        <begin position="1233"/>
        <end position="1298"/>
    </location>
</feature>
<evidence type="ECO:0008006" key="27">
    <source>
        <dbReference type="Google" id="ProtNLM"/>
    </source>
</evidence>
<accession>A0A803PIY0</accession>
<evidence type="ECO:0000256" key="6">
    <source>
        <dbReference type="ARBA" id="ARBA00022723"/>
    </source>
</evidence>
<dbReference type="EnsemblPlants" id="evm.model.04.84">
    <property type="protein sequence ID" value="cds.evm.model.04.84"/>
    <property type="gene ID" value="evm.TU.04.84"/>
</dbReference>
<evidence type="ECO:0000256" key="16">
    <source>
        <dbReference type="ARBA" id="ARBA00053847"/>
    </source>
</evidence>
<dbReference type="InterPro" id="IPR001841">
    <property type="entry name" value="Znf_RING"/>
</dbReference>
<dbReference type="Proteomes" id="UP000596661">
    <property type="component" value="Chromosome 4"/>
</dbReference>
<dbReference type="InterPro" id="IPR052812">
    <property type="entry name" value="Plant_DnaJ_domain"/>
</dbReference>
<dbReference type="Gene3D" id="3.30.40.10">
    <property type="entry name" value="Zinc/RING finger domain, C3HC4 (zinc finger)"/>
    <property type="match status" value="1"/>
</dbReference>
<dbReference type="PROSITE" id="PS50076">
    <property type="entry name" value="DNAJ_2"/>
    <property type="match status" value="1"/>
</dbReference>
<dbReference type="CDD" id="cd06257">
    <property type="entry name" value="DnaJ"/>
    <property type="match status" value="1"/>
</dbReference>
<keyword evidence="8" id="KW-0833">Ubl conjugation pathway</keyword>
<evidence type="ECO:0000256" key="9">
    <source>
        <dbReference type="ARBA" id="ARBA00022833"/>
    </source>
</evidence>
<dbReference type="SUPFAM" id="SSF161245">
    <property type="entry name" value="Zinc hairpin stack"/>
    <property type="match status" value="1"/>
</dbReference>
<dbReference type="InterPro" id="IPR039512">
    <property type="entry name" value="RCHY1_zinc-ribbon"/>
</dbReference>
<keyword evidence="12 19" id="KW-0175">Coiled coil</keyword>
<evidence type="ECO:0000256" key="18">
    <source>
        <dbReference type="PROSITE-ProRule" id="PRU00601"/>
    </source>
</evidence>
<dbReference type="Gene3D" id="2.20.28.10">
    <property type="match status" value="1"/>
</dbReference>
<dbReference type="PRINTS" id="PR00625">
    <property type="entry name" value="JDOMAIN"/>
</dbReference>
<dbReference type="FunFam" id="1.20.120.520:FF:000009">
    <property type="entry name" value="Zinc finger protein BRUTUS"/>
    <property type="match status" value="1"/>
</dbReference>
<evidence type="ECO:0000259" key="21">
    <source>
        <dbReference type="PROSITE" id="PS50076"/>
    </source>
</evidence>
<evidence type="ECO:0000256" key="20">
    <source>
        <dbReference type="SAM" id="MobiDB-lite"/>
    </source>
</evidence>
<evidence type="ECO:0000256" key="12">
    <source>
        <dbReference type="ARBA" id="ARBA00023054"/>
    </source>
</evidence>
<dbReference type="Pfam" id="PF13639">
    <property type="entry name" value="zf-RING_2"/>
    <property type="match status" value="1"/>
</dbReference>
<comment type="subcellular location">
    <subcellularLocation>
        <location evidence="2">Membrane</location>
        <topology evidence="2">Single-pass membrane protein</topology>
    </subcellularLocation>
    <subcellularLocation>
        <location evidence="1">Nucleus</location>
    </subcellularLocation>
</comment>
<comment type="function">
    <text evidence="16">Probable E3 ubiquitin-protein ligase that may regulate the response to iron deficiency and thus contributes to iron homeostasis.</text>
</comment>
<dbReference type="FunFam" id="3.30.40.10:FF:000208">
    <property type="entry name" value="Zinc finger protein-related isoform 1"/>
    <property type="match status" value="1"/>
</dbReference>
<dbReference type="FunFam" id="1.10.287.110:FF:000097">
    <property type="entry name" value="Chaperone protein dnaJ 16"/>
    <property type="match status" value="1"/>
</dbReference>
<dbReference type="Gene3D" id="1.20.120.520">
    <property type="entry name" value="nmb1532 protein domain like"/>
    <property type="match status" value="3"/>
</dbReference>
<proteinExistence type="predicted"/>
<dbReference type="GO" id="GO:0016874">
    <property type="term" value="F:ligase activity"/>
    <property type="evidence" value="ECO:0007669"/>
    <property type="project" value="UniProtKB-KW"/>
</dbReference>
<organism evidence="25 26">
    <name type="scientific">Cannabis sativa</name>
    <name type="common">Hemp</name>
    <name type="synonym">Marijuana</name>
    <dbReference type="NCBI Taxonomy" id="3483"/>
    <lineage>
        <taxon>Eukaryota</taxon>
        <taxon>Viridiplantae</taxon>
        <taxon>Streptophyta</taxon>
        <taxon>Embryophyta</taxon>
        <taxon>Tracheophyta</taxon>
        <taxon>Spermatophyta</taxon>
        <taxon>Magnoliopsida</taxon>
        <taxon>eudicotyledons</taxon>
        <taxon>Gunneridae</taxon>
        <taxon>Pentapetalae</taxon>
        <taxon>rosids</taxon>
        <taxon>fabids</taxon>
        <taxon>Rosales</taxon>
        <taxon>Cannabaceae</taxon>
        <taxon>Cannabis</taxon>
    </lineage>
</organism>
<keyword evidence="5" id="KW-0812">Transmembrane</keyword>
<reference evidence="25" key="1">
    <citation type="submission" date="2018-11" db="EMBL/GenBank/DDBJ databases">
        <authorList>
            <person name="Grassa J C."/>
        </authorList>
    </citation>
    <scope>NUCLEOTIDE SEQUENCE [LARGE SCALE GENOMIC DNA]</scope>
</reference>
<keyword evidence="26" id="KW-1185">Reference proteome</keyword>
<keyword evidence="4" id="KW-0436">Ligase</keyword>
<dbReference type="GO" id="GO:0006511">
    <property type="term" value="P:ubiquitin-dependent protein catabolic process"/>
    <property type="evidence" value="ECO:0007669"/>
    <property type="project" value="UniProtKB-ARBA"/>
</dbReference>
<keyword evidence="13" id="KW-0472">Membrane</keyword>
<evidence type="ECO:0000313" key="25">
    <source>
        <dbReference type="EnsemblPlants" id="cds.evm.model.04.84"/>
    </source>
</evidence>
<evidence type="ECO:0000256" key="4">
    <source>
        <dbReference type="ARBA" id="ARBA00022598"/>
    </source>
</evidence>
<feature type="compositionally biased region" description="Basic and acidic residues" evidence="20">
    <location>
        <begin position="1591"/>
        <end position="1608"/>
    </location>
</feature>
<evidence type="ECO:0000256" key="15">
    <source>
        <dbReference type="ARBA" id="ARBA00023242"/>
    </source>
</evidence>
<dbReference type="CDD" id="cd16464">
    <property type="entry name" value="RING-H2_Pirh2-like"/>
    <property type="match status" value="1"/>
</dbReference>
<evidence type="ECO:0000259" key="24">
    <source>
        <dbReference type="PROSITE" id="PS51270"/>
    </source>
</evidence>
<evidence type="ECO:0000259" key="23">
    <source>
        <dbReference type="PROSITE" id="PS51266"/>
    </source>
</evidence>
<dbReference type="Gramene" id="evm.model.04.84">
    <property type="protein sequence ID" value="cds.evm.model.04.84"/>
    <property type="gene ID" value="evm.TU.04.84"/>
</dbReference>
<evidence type="ECO:0000256" key="17">
    <source>
        <dbReference type="ARBA" id="ARBA00063786"/>
    </source>
</evidence>
<evidence type="ECO:0000256" key="19">
    <source>
        <dbReference type="SAM" id="Coils"/>
    </source>
</evidence>
<feature type="compositionally biased region" description="Gly residues" evidence="20">
    <location>
        <begin position="1575"/>
        <end position="1585"/>
    </location>
</feature>
<dbReference type="InterPro" id="IPR017921">
    <property type="entry name" value="Znf_CTCHY"/>
</dbReference>
<dbReference type="OMA" id="KTCLKHS"/>
<comment type="pathway">
    <text evidence="3">Protein modification; protein ubiquitination.</text>
</comment>
<keyword evidence="15" id="KW-0539">Nucleus</keyword>
<evidence type="ECO:0000313" key="26">
    <source>
        <dbReference type="Proteomes" id="UP000596661"/>
    </source>
</evidence>